<dbReference type="Proteomes" id="UP001243496">
    <property type="component" value="Chromosome"/>
</dbReference>
<organism evidence="4 5">
    <name type="scientific">Anaerostipes hadrus</name>
    <dbReference type="NCBI Taxonomy" id="649756"/>
    <lineage>
        <taxon>Bacteria</taxon>
        <taxon>Bacillati</taxon>
        <taxon>Bacillota</taxon>
        <taxon>Clostridia</taxon>
        <taxon>Lachnospirales</taxon>
        <taxon>Lachnospiraceae</taxon>
        <taxon>Anaerostipes</taxon>
    </lineage>
</organism>
<keyword evidence="2" id="KW-0804">Transcription</keyword>
<dbReference type="GeneID" id="92740153"/>
<dbReference type="GO" id="GO:0003700">
    <property type="term" value="F:DNA-binding transcription factor activity"/>
    <property type="evidence" value="ECO:0007669"/>
    <property type="project" value="InterPro"/>
</dbReference>
<dbReference type="InterPro" id="IPR029442">
    <property type="entry name" value="GyrI-like"/>
</dbReference>
<keyword evidence="1" id="KW-0805">Transcription regulation</keyword>
<dbReference type="RefSeq" id="WP_216422261.1">
    <property type="nucleotide sequence ID" value="NZ_CP132968.1"/>
</dbReference>
<dbReference type="EMBL" id="CP132968">
    <property type="protein sequence ID" value="WMD16909.1"/>
    <property type="molecule type" value="Genomic_DNA"/>
</dbReference>
<name>A0AAQ3PX00_ANAHA</name>
<evidence type="ECO:0000256" key="2">
    <source>
        <dbReference type="ARBA" id="ARBA00023163"/>
    </source>
</evidence>
<dbReference type="InterPro" id="IPR047057">
    <property type="entry name" value="MerR_fam"/>
</dbReference>
<evidence type="ECO:0000313" key="5">
    <source>
        <dbReference type="Proteomes" id="UP001243496"/>
    </source>
</evidence>
<proteinExistence type="predicted"/>
<reference evidence="4" key="1">
    <citation type="submission" date="2023-08" db="EMBL/GenBank/DDBJ databases">
        <title>Complete Genome Sequences of butyrate producing Anaerostipes hadrus strains BA1 and GIF7 isolated from the terminal ileum of a healthy lean male.</title>
        <authorList>
            <person name="Low A."/>
            <person name="Sheludchenko M."/>
            <person name="Cheng H.E."/>
            <person name="Koh X.Q."/>
            <person name="Lee J."/>
        </authorList>
    </citation>
    <scope>NUCLEOTIDE SEQUENCE</scope>
    <source>
        <strain evidence="4">BA1</strain>
    </source>
</reference>
<accession>A0AAQ3PX00</accession>
<gene>
    <name evidence="4" type="ORF">RBI15_02070</name>
</gene>
<dbReference type="Pfam" id="PF06445">
    <property type="entry name" value="GyrI-like"/>
    <property type="match status" value="1"/>
</dbReference>
<dbReference type="Pfam" id="PF13411">
    <property type="entry name" value="MerR_1"/>
    <property type="match status" value="1"/>
</dbReference>
<dbReference type="PANTHER" id="PTHR30204">
    <property type="entry name" value="REDOX-CYCLING DRUG-SENSING TRANSCRIPTIONAL ACTIVATOR SOXR"/>
    <property type="match status" value="1"/>
</dbReference>
<evidence type="ECO:0000259" key="3">
    <source>
        <dbReference type="PROSITE" id="PS50937"/>
    </source>
</evidence>
<evidence type="ECO:0000313" key="4">
    <source>
        <dbReference type="EMBL" id="WMD16909.1"/>
    </source>
</evidence>
<feature type="domain" description="HTH merR-type" evidence="3">
    <location>
        <begin position="7"/>
        <end position="77"/>
    </location>
</feature>
<protein>
    <submittedName>
        <fullName evidence="4">MerR family transcriptional regulator</fullName>
    </submittedName>
</protein>
<dbReference type="InterPro" id="IPR000551">
    <property type="entry name" value="MerR-type_HTH_dom"/>
</dbReference>
<dbReference type="PROSITE" id="PS50937">
    <property type="entry name" value="HTH_MERR_2"/>
    <property type="match status" value="1"/>
</dbReference>
<dbReference type="SMART" id="SM00422">
    <property type="entry name" value="HTH_MERR"/>
    <property type="match status" value="1"/>
</dbReference>
<dbReference type="GO" id="GO:0003677">
    <property type="term" value="F:DNA binding"/>
    <property type="evidence" value="ECO:0007669"/>
    <property type="project" value="InterPro"/>
</dbReference>
<sequence>MSAKKARYCIGELSTLCNIPQKTLRYYDEIGLFTPDYRDDSTHYRYYSKPQIVNLMIIKTLKQMGFPLKDIRQIISENDAQSLEANINSHLETMRDDIMKRIDQYTECCYLLQKIQNGVDILEASSSIPSEDLEISIEHIPKISLMYDRSEMEGYDYSEMSLDRWISILRKAEHSKHKIMGPVYVTFYEDNIMNKFLSANSMVEFAVHIENTSSTDDIRDFGDFDAVTMIHIGNYEDIPTSYIQMMKWIRQNGYTVTGPATEEFILSPLDVNDETRRVTKIIIPVEKES</sequence>
<dbReference type="PANTHER" id="PTHR30204:SF69">
    <property type="entry name" value="MERR-FAMILY TRANSCRIPTIONAL REGULATOR"/>
    <property type="match status" value="1"/>
</dbReference>
<evidence type="ECO:0000256" key="1">
    <source>
        <dbReference type="ARBA" id="ARBA00023015"/>
    </source>
</evidence>
<dbReference type="CDD" id="cd01107">
    <property type="entry name" value="HTH_BmrR"/>
    <property type="match status" value="1"/>
</dbReference>
<dbReference type="AlphaFoldDB" id="A0AAQ3PX00"/>